<keyword evidence="3" id="KW-1185">Reference proteome</keyword>
<feature type="compositionally biased region" description="Low complexity" evidence="1">
    <location>
        <begin position="14"/>
        <end position="23"/>
    </location>
</feature>
<dbReference type="EMBL" id="JACHJB010000001">
    <property type="protein sequence ID" value="MBB6344536.1"/>
    <property type="molecule type" value="Genomic_DNA"/>
</dbReference>
<accession>A0A7X0BYK9</accession>
<comment type="caution">
    <text evidence="2">The sequence shown here is derived from an EMBL/GenBank/DDBJ whole genome shotgun (WGS) entry which is preliminary data.</text>
</comment>
<evidence type="ECO:0000256" key="1">
    <source>
        <dbReference type="SAM" id="MobiDB-lite"/>
    </source>
</evidence>
<dbReference type="Proteomes" id="UP000583800">
    <property type="component" value="Unassembled WGS sequence"/>
</dbReference>
<dbReference type="AlphaFoldDB" id="A0A7X0BYK9"/>
<organism evidence="2 3">
    <name type="scientific">Nonomuraea muscovyensis</name>
    <dbReference type="NCBI Taxonomy" id="1124761"/>
    <lineage>
        <taxon>Bacteria</taxon>
        <taxon>Bacillati</taxon>
        <taxon>Actinomycetota</taxon>
        <taxon>Actinomycetes</taxon>
        <taxon>Streptosporangiales</taxon>
        <taxon>Streptosporangiaceae</taxon>
        <taxon>Nonomuraea</taxon>
    </lineage>
</organism>
<feature type="compositionally biased region" description="Basic and acidic residues" evidence="1">
    <location>
        <begin position="1"/>
        <end position="12"/>
    </location>
</feature>
<name>A0A7X0BYK9_9ACTN</name>
<feature type="region of interest" description="Disordered" evidence="1">
    <location>
        <begin position="1"/>
        <end position="29"/>
    </location>
</feature>
<reference evidence="2 3" key="1">
    <citation type="submission" date="2020-08" db="EMBL/GenBank/DDBJ databases">
        <title>Sequencing the genomes of 1000 actinobacteria strains.</title>
        <authorList>
            <person name="Klenk H.-P."/>
        </authorList>
    </citation>
    <scope>NUCLEOTIDE SEQUENCE [LARGE SCALE GENOMIC DNA]</scope>
    <source>
        <strain evidence="2 3">DSM 45913</strain>
    </source>
</reference>
<proteinExistence type="predicted"/>
<gene>
    <name evidence="2" type="ORF">FHU36_001045</name>
</gene>
<protein>
    <submittedName>
        <fullName evidence="2">Uncharacterized protein</fullName>
    </submittedName>
</protein>
<sequence>MRRPDRAADRTRAAGRSAGTGNRRSCRSV</sequence>
<evidence type="ECO:0000313" key="3">
    <source>
        <dbReference type="Proteomes" id="UP000583800"/>
    </source>
</evidence>
<evidence type="ECO:0000313" key="2">
    <source>
        <dbReference type="EMBL" id="MBB6344536.1"/>
    </source>
</evidence>